<dbReference type="InterPro" id="IPR003593">
    <property type="entry name" value="AAA+_ATPase"/>
</dbReference>
<dbReference type="OrthoDB" id="9801684at2"/>
<dbReference type="InterPro" id="IPR041682">
    <property type="entry name" value="AAA_14"/>
</dbReference>
<feature type="domain" description="AAA+ ATPase" evidence="1">
    <location>
        <begin position="36"/>
        <end position="157"/>
    </location>
</feature>
<dbReference type="EMBL" id="CP001841">
    <property type="protein sequence ID" value="AEF83108.1"/>
    <property type="molecule type" value="Genomic_DNA"/>
</dbReference>
<dbReference type="InParanoid" id="F5YA76"/>
<gene>
    <name evidence="2" type="ordered locus">TREAZ_0757</name>
</gene>
<dbReference type="PANTHER" id="PTHR33295">
    <property type="entry name" value="ATPASE"/>
    <property type="match status" value="1"/>
</dbReference>
<protein>
    <submittedName>
        <fullName evidence="2">ATPase</fullName>
    </submittedName>
</protein>
<proteinExistence type="predicted"/>
<dbReference type="InterPro" id="IPR027417">
    <property type="entry name" value="P-loop_NTPase"/>
</dbReference>
<reference evidence="3" key="1">
    <citation type="submission" date="2009-12" db="EMBL/GenBank/DDBJ databases">
        <title>Complete sequence of Treponema azotonutricium strain ZAS-9.</title>
        <authorList>
            <person name="Tetu S.G."/>
            <person name="Matson E."/>
            <person name="Ren Q."/>
            <person name="Seshadri R."/>
            <person name="Elbourne L."/>
            <person name="Hassan K.A."/>
            <person name="Durkin A."/>
            <person name="Radune D."/>
            <person name="Mohamoud Y."/>
            <person name="Shay R."/>
            <person name="Jin S."/>
            <person name="Zhang X."/>
            <person name="Lucey K."/>
            <person name="Ballor N.R."/>
            <person name="Ottesen E."/>
            <person name="Rosenthal R."/>
            <person name="Allen A."/>
            <person name="Leadbetter J.R."/>
            <person name="Paulsen I.T."/>
        </authorList>
    </citation>
    <scope>NUCLEOTIDE SEQUENCE [LARGE SCALE GENOMIC DNA]</scope>
    <source>
        <strain evidence="3">ATCC BAA-888 / DSM 13862 / ZAS-9</strain>
    </source>
</reference>
<sequence>MKYSEIKEVAGSQQDALEKRNFGLLRDMLPELPNIKNHALIVGGIRRCGKSTILHQFAKRLKKPFFYFNFDDLRFVNFSQGDFALLDRAIKESGSRLLFFDEIQSAENWELYIRQKLDEGYQLVTTCSNASLLRGELGGKLTGRHISKELFPFSYNEFCRFTRRKAGASSLGIYLEKGGFPEYLKMDNREILVQLQQDILYRDIASRYGLRDVSSLRQLYAYLVSNPAQLISPSKLLTAAGVKSATTVLEYFSYFETAYLTYMVPHFAWSAKARSLAPKKIYIADPGIIQTGSISFTPNHGALLENFVFLNLRSKSRDIYYFTDKNNNQCDFIVNPRRKPPLDQDALHGLAPTQCIQVCWELTADNQDREIKGLLAAMEFFGLDEGLVITFDQRDLILEKGKRIEVVPGWYKSI</sequence>
<dbReference type="SUPFAM" id="SSF52540">
    <property type="entry name" value="P-loop containing nucleoside triphosphate hydrolases"/>
    <property type="match status" value="1"/>
</dbReference>
<dbReference type="STRING" id="545695.TREAZ_0757"/>
<dbReference type="KEGG" id="taz:TREAZ_0757"/>
<reference evidence="2 3" key="2">
    <citation type="journal article" date="2011" name="ISME J.">
        <title>RNA-seq reveals cooperative metabolic interactions between two termite-gut spirochete species in co-culture.</title>
        <authorList>
            <person name="Rosenthal A.Z."/>
            <person name="Matson E.G."/>
            <person name="Eldar A."/>
            <person name="Leadbetter J.R."/>
        </authorList>
    </citation>
    <scope>NUCLEOTIDE SEQUENCE [LARGE SCALE GENOMIC DNA]</scope>
    <source>
        <strain evidence="3">ATCC BAA-888 / DSM 13862 / ZAS-9</strain>
    </source>
</reference>
<dbReference type="Pfam" id="PF13173">
    <property type="entry name" value="AAA_14"/>
    <property type="match status" value="1"/>
</dbReference>
<dbReference type="Gene3D" id="3.40.50.300">
    <property type="entry name" value="P-loop containing nucleotide triphosphate hydrolases"/>
    <property type="match status" value="1"/>
</dbReference>
<organism evidence="2 3">
    <name type="scientific">Leadbettera azotonutricia (strain ATCC BAA-888 / DSM 13862 / ZAS-9)</name>
    <name type="common">Treponema azotonutricium</name>
    <dbReference type="NCBI Taxonomy" id="545695"/>
    <lineage>
        <taxon>Bacteria</taxon>
        <taxon>Pseudomonadati</taxon>
        <taxon>Spirochaetota</taxon>
        <taxon>Spirochaetia</taxon>
        <taxon>Spirochaetales</taxon>
        <taxon>Breznakiellaceae</taxon>
        <taxon>Leadbettera</taxon>
    </lineage>
</organism>
<dbReference type="Proteomes" id="UP000009222">
    <property type="component" value="Chromosome"/>
</dbReference>
<evidence type="ECO:0000313" key="2">
    <source>
        <dbReference type="EMBL" id="AEF83108.1"/>
    </source>
</evidence>
<dbReference type="PANTHER" id="PTHR33295:SF8">
    <property type="entry name" value="AAA+ ATPASE DOMAIN-CONTAINING PROTEIN"/>
    <property type="match status" value="1"/>
</dbReference>
<dbReference type="SMART" id="SM00382">
    <property type="entry name" value="AAA"/>
    <property type="match status" value="1"/>
</dbReference>
<dbReference type="AlphaFoldDB" id="F5YA76"/>
<accession>F5YA76</accession>
<name>F5YA76_LEAAZ</name>
<dbReference type="HOGENOM" id="CLU_041527_0_0_12"/>
<dbReference type="eggNOG" id="COG1373">
    <property type="taxonomic scope" value="Bacteria"/>
</dbReference>
<evidence type="ECO:0000313" key="3">
    <source>
        <dbReference type="Proteomes" id="UP000009222"/>
    </source>
</evidence>
<dbReference type="InterPro" id="IPR025420">
    <property type="entry name" value="DUF4143"/>
</dbReference>
<dbReference type="Pfam" id="PF13635">
    <property type="entry name" value="DUF4143"/>
    <property type="match status" value="1"/>
</dbReference>
<evidence type="ECO:0000259" key="1">
    <source>
        <dbReference type="SMART" id="SM00382"/>
    </source>
</evidence>
<dbReference type="RefSeq" id="WP_015711210.1">
    <property type="nucleotide sequence ID" value="NC_015577.1"/>
</dbReference>
<keyword evidence="3" id="KW-1185">Reference proteome</keyword>